<protein>
    <submittedName>
        <fullName evidence="1">Uncharacterized protein</fullName>
    </submittedName>
</protein>
<dbReference type="Proteomes" id="UP000240568">
    <property type="component" value="Segment"/>
</dbReference>
<evidence type="ECO:0000313" key="2">
    <source>
        <dbReference type="Proteomes" id="UP000240568"/>
    </source>
</evidence>
<sequence length="100" mass="11580">MARTLSRKKALALMSDAYNSKHEQYLPRLMAEDMESKHLFEFREQVVAKIQAGENPSKVVDDMIDTAIRVTLVRRRTSNDYNPKLSDVLTDELRDALRNL</sequence>
<dbReference type="EMBL" id="KY984068">
    <property type="protein sequence ID" value="ARW58935.1"/>
    <property type="molecule type" value="Genomic_DNA"/>
</dbReference>
<evidence type="ECO:0000313" key="1">
    <source>
        <dbReference type="EMBL" id="ARW58935.1"/>
    </source>
</evidence>
<keyword evidence="2" id="KW-1185">Reference proteome</keyword>
<proteinExistence type="predicted"/>
<organism evidence="1 2">
    <name type="scientific">Erwinia phage vB_EamM_Y3</name>
    <dbReference type="NCBI Taxonomy" id="1983553"/>
    <lineage>
        <taxon>Viruses</taxon>
        <taxon>Duplodnaviria</taxon>
        <taxon>Heunggongvirae</taxon>
        <taxon>Uroviricota</taxon>
        <taxon>Caudoviricetes</taxon>
        <taxon>Sasquatchvirus</taxon>
        <taxon>Sasquatchvirus Y3</taxon>
    </lineage>
</organism>
<accession>A0A2H4IBK9</accession>
<gene>
    <name evidence="1" type="ORF">Y3_295</name>
</gene>
<name>A0A2H4IBK9_9CAUD</name>
<reference evidence="1 2" key="1">
    <citation type="submission" date="2017-04" db="EMBL/GenBank/DDBJ databases">
        <authorList>
            <person name="Afonso C.L."/>
            <person name="Miller P.J."/>
            <person name="Scott M.A."/>
            <person name="Spackman E."/>
            <person name="Goraichik I."/>
            <person name="Dimitrov K.M."/>
            <person name="Suarez D.L."/>
            <person name="Swayne D.E."/>
        </authorList>
    </citation>
    <scope>NUCLEOTIDE SEQUENCE [LARGE SCALE GENOMIC DNA]</scope>
</reference>